<dbReference type="EMBL" id="CP029554">
    <property type="protein sequence ID" value="AXE33792.1"/>
    <property type="molecule type" value="Genomic_DNA"/>
</dbReference>
<dbReference type="InterPro" id="IPR023214">
    <property type="entry name" value="HAD_sf"/>
</dbReference>
<reference evidence="1 2" key="1">
    <citation type="submission" date="2018-05" db="EMBL/GenBank/DDBJ databases">
        <title>Genome sequencing, assembly and analysis of the novel insecticidal bacterium, Chromobacterium phragmitis.</title>
        <authorList>
            <person name="Sparks M.E."/>
            <person name="Blackburn M.B."/>
            <person name="Gundersen-Rindal D.E."/>
        </authorList>
    </citation>
    <scope>NUCLEOTIDE SEQUENCE [LARGE SCALE GENOMIC DNA]</scope>
    <source>
        <strain evidence="1">IIBBL 274-1</strain>
    </source>
</reference>
<dbReference type="PRINTS" id="PR00413">
    <property type="entry name" value="HADHALOGNASE"/>
</dbReference>
<dbReference type="PANTHER" id="PTHR43611:SF3">
    <property type="entry name" value="FLAVIN MONONUCLEOTIDE HYDROLASE 1, CHLOROPLATIC"/>
    <property type="match status" value="1"/>
</dbReference>
<proteinExistence type="predicted"/>
<evidence type="ECO:0008006" key="3">
    <source>
        <dbReference type="Google" id="ProtNLM"/>
    </source>
</evidence>
<dbReference type="PANTHER" id="PTHR43611">
    <property type="entry name" value="ALPHA-D-GLUCOSE 1-PHOSPHATE PHOSPHATASE"/>
    <property type="match status" value="1"/>
</dbReference>
<dbReference type="NCBIfam" id="TIGR01509">
    <property type="entry name" value="HAD-SF-IA-v3"/>
    <property type="match status" value="1"/>
</dbReference>
<dbReference type="Proteomes" id="UP000252038">
    <property type="component" value="Chromosome"/>
</dbReference>
<dbReference type="Gene3D" id="1.10.150.240">
    <property type="entry name" value="Putative phosphatase, domain 2"/>
    <property type="match status" value="1"/>
</dbReference>
<evidence type="ECO:0000313" key="2">
    <source>
        <dbReference type="Proteomes" id="UP000252038"/>
    </source>
</evidence>
<dbReference type="SFLD" id="SFLDG01129">
    <property type="entry name" value="C1.5:_HAD__Beta-PGM__Phosphata"/>
    <property type="match status" value="1"/>
</dbReference>
<dbReference type="Gene3D" id="3.40.50.1000">
    <property type="entry name" value="HAD superfamily/HAD-like"/>
    <property type="match status" value="1"/>
</dbReference>
<protein>
    <recommendedName>
        <fullName evidence="3">Haloacid dehalogenase</fullName>
    </recommendedName>
</protein>
<organism evidence="1 2">
    <name type="scientific">Chromobacterium phragmitis</name>
    <dbReference type="NCBI Taxonomy" id="2202141"/>
    <lineage>
        <taxon>Bacteria</taxon>
        <taxon>Pseudomonadati</taxon>
        <taxon>Pseudomonadota</taxon>
        <taxon>Betaproteobacteria</taxon>
        <taxon>Neisseriales</taxon>
        <taxon>Chromobacteriaceae</taxon>
        <taxon>Chromobacterium</taxon>
    </lineage>
</organism>
<dbReference type="AlphaFoldDB" id="A0A344UEU4"/>
<sequence length="209" mass="23118">MQTVGEQMSKTPEVLVFDLGGVLADWNGIDPLVRLSGGRLDREAARLFWIGNPWVAKLDLGECEPQEFAAAMTDTLQLGISPEAMQRQLSDWLAGAYPGASELLADLAQRFPLAALSNNNALHWDKIEREFDLLRHFGHTFASHLLRLRKPDAAIYRHVQDTLGAAPEAIAFFDDNIECVEAAQAQGWQAFHTKGLEQVRAALAAQGWL</sequence>
<dbReference type="InterPro" id="IPR036412">
    <property type="entry name" value="HAD-like_sf"/>
</dbReference>
<gene>
    <name evidence="1" type="ORF">DK843_05340</name>
</gene>
<dbReference type="InterPro" id="IPR023198">
    <property type="entry name" value="PGP-like_dom2"/>
</dbReference>
<evidence type="ECO:0000313" key="1">
    <source>
        <dbReference type="EMBL" id="AXE33792.1"/>
    </source>
</evidence>
<dbReference type="CDD" id="cd02603">
    <property type="entry name" value="HAD_sEH-N_like"/>
    <property type="match status" value="1"/>
</dbReference>
<dbReference type="Pfam" id="PF00702">
    <property type="entry name" value="Hydrolase"/>
    <property type="match status" value="1"/>
</dbReference>
<dbReference type="SFLD" id="SFLDS00003">
    <property type="entry name" value="Haloacid_Dehalogenase"/>
    <property type="match status" value="1"/>
</dbReference>
<name>A0A344UEU4_9NEIS</name>
<dbReference type="SUPFAM" id="SSF56784">
    <property type="entry name" value="HAD-like"/>
    <property type="match status" value="1"/>
</dbReference>
<dbReference type="InterPro" id="IPR006439">
    <property type="entry name" value="HAD-SF_hydro_IA"/>
</dbReference>
<accession>A0A344UEU4</accession>
<dbReference type="KEGG" id="chrb:DK843_05340"/>